<keyword evidence="6 8" id="KW-1133">Transmembrane helix</keyword>
<keyword evidence="5 8" id="KW-0812">Transmembrane</keyword>
<keyword evidence="3 8" id="KW-0813">Transport</keyword>
<dbReference type="InterPro" id="IPR020846">
    <property type="entry name" value="MFS_dom"/>
</dbReference>
<keyword evidence="11" id="KW-1185">Reference proteome</keyword>
<evidence type="ECO:0000256" key="4">
    <source>
        <dbReference type="ARBA" id="ARBA00022475"/>
    </source>
</evidence>
<evidence type="ECO:0000256" key="7">
    <source>
        <dbReference type="ARBA" id="ARBA00023136"/>
    </source>
</evidence>
<feature type="transmembrane region" description="Helical" evidence="8">
    <location>
        <begin position="247"/>
        <end position="265"/>
    </location>
</feature>
<feature type="transmembrane region" description="Helical" evidence="8">
    <location>
        <begin position="136"/>
        <end position="158"/>
    </location>
</feature>
<gene>
    <name evidence="10" type="ORF">D7V32_00515</name>
</gene>
<feature type="transmembrane region" description="Helical" evidence="8">
    <location>
        <begin position="341"/>
        <end position="362"/>
    </location>
</feature>
<keyword evidence="4" id="KW-1003">Cell membrane</keyword>
<dbReference type="SUPFAM" id="SSF103473">
    <property type="entry name" value="MFS general substrate transporter"/>
    <property type="match status" value="1"/>
</dbReference>
<comment type="caution">
    <text evidence="10">The sequence shown here is derived from an EMBL/GenBank/DDBJ whole genome shotgun (WGS) entry which is preliminary data.</text>
</comment>
<dbReference type="PANTHER" id="PTHR43124:SF3">
    <property type="entry name" value="CHLORAMPHENICOL EFFLUX PUMP RV0191"/>
    <property type="match status" value="1"/>
</dbReference>
<dbReference type="EMBL" id="RAXV01000001">
    <property type="protein sequence ID" value="RKG34589.1"/>
    <property type="molecule type" value="Genomic_DNA"/>
</dbReference>
<dbReference type="InterPro" id="IPR036259">
    <property type="entry name" value="MFS_trans_sf"/>
</dbReference>
<feature type="transmembrane region" description="Helical" evidence="8">
    <location>
        <begin position="304"/>
        <end position="329"/>
    </location>
</feature>
<reference evidence="10 11" key="1">
    <citation type="submission" date="2018-09" db="EMBL/GenBank/DDBJ databases">
        <title>The draft genome of Acinetobacter spp. strains.</title>
        <authorList>
            <person name="Qin J."/>
            <person name="Feng Y."/>
            <person name="Zong Z."/>
        </authorList>
    </citation>
    <scope>NUCLEOTIDE SEQUENCE [LARGE SCALE GENOMIC DNA]</scope>
    <source>
        <strain evidence="10 11">WCHAc060012</strain>
    </source>
</reference>
<feature type="transmembrane region" description="Helical" evidence="8">
    <location>
        <begin position="210"/>
        <end position="241"/>
    </location>
</feature>
<organism evidence="10 11">
    <name type="scientific">Acinetobacter tianfuensis</name>
    <dbReference type="NCBI Taxonomy" id="2419603"/>
    <lineage>
        <taxon>Bacteria</taxon>
        <taxon>Pseudomonadati</taxon>
        <taxon>Pseudomonadota</taxon>
        <taxon>Gammaproteobacteria</taxon>
        <taxon>Moraxellales</taxon>
        <taxon>Moraxellaceae</taxon>
        <taxon>Acinetobacter</taxon>
    </lineage>
</organism>
<evidence type="ECO:0000256" key="1">
    <source>
        <dbReference type="ARBA" id="ARBA00004651"/>
    </source>
</evidence>
<keyword evidence="7 8" id="KW-0472">Membrane</keyword>
<dbReference type="Gene3D" id="1.20.1720.10">
    <property type="entry name" value="Multidrug resistance protein D"/>
    <property type="match status" value="1"/>
</dbReference>
<proteinExistence type="inferred from homology"/>
<evidence type="ECO:0000313" key="11">
    <source>
        <dbReference type="Proteomes" id="UP000282388"/>
    </source>
</evidence>
<evidence type="ECO:0000256" key="8">
    <source>
        <dbReference type="RuleBase" id="RU365088"/>
    </source>
</evidence>
<accession>A0A3A8EKE7</accession>
<dbReference type="InterPro" id="IPR011701">
    <property type="entry name" value="MFS"/>
</dbReference>
<protein>
    <recommendedName>
        <fullName evidence="8">Bcr/CflA family efflux transporter</fullName>
    </recommendedName>
</protein>
<dbReference type="PANTHER" id="PTHR43124">
    <property type="entry name" value="PURINE EFFLUX PUMP PBUE"/>
    <property type="match status" value="1"/>
</dbReference>
<evidence type="ECO:0000256" key="3">
    <source>
        <dbReference type="ARBA" id="ARBA00022448"/>
    </source>
</evidence>
<evidence type="ECO:0000313" key="10">
    <source>
        <dbReference type="EMBL" id="RKG34589.1"/>
    </source>
</evidence>
<sequence>MIDSRRTPPKSLIVLLGALVAFGPLSIDMYLPSLPFIASDLNTHVSQVQKTITIFLIGFSIGMLIYGPLSDRYGRKKLLIMGMLIYIFATLGCAFAQQIEQLQWFRLLQAIGGASASVLSRALVRDLFNNDEIPKILSLMHIITMIATLIAPVFGAWIATQWSWHGIFIFLLVYSVICLMWTKFSIEARLPAPNPASLLTNYTAVLKNRFAIGLILCNSFSFGGMFAYITASSFVFIHYYGFSPQQYALLFGFNIFSIIIFTSINSRALKYYSAYQLLKIMAAISCLAGLYLAVITVLQLESPVWLIAGLAVFVGVTGSIGANSLANLLKLLPQQAGTASGLAVSTQFAIGACMSGLVSIFFTNNHPATMNLVVCLGACLCLISLMLTHGMKHD</sequence>
<feature type="transmembrane region" description="Helical" evidence="8">
    <location>
        <begin position="12"/>
        <end position="31"/>
    </location>
</feature>
<comment type="similarity">
    <text evidence="2 8">Belongs to the major facilitator superfamily. Bcr/CmlA family.</text>
</comment>
<feature type="transmembrane region" description="Helical" evidence="8">
    <location>
        <begin position="104"/>
        <end position="124"/>
    </location>
</feature>
<dbReference type="GO" id="GO:0042910">
    <property type="term" value="F:xenobiotic transmembrane transporter activity"/>
    <property type="evidence" value="ECO:0007669"/>
    <property type="project" value="InterPro"/>
</dbReference>
<dbReference type="AlphaFoldDB" id="A0A3A8EKE7"/>
<feature type="domain" description="Major facilitator superfamily (MFS) profile" evidence="9">
    <location>
        <begin position="10"/>
        <end position="394"/>
    </location>
</feature>
<feature type="transmembrane region" description="Helical" evidence="8">
    <location>
        <begin position="164"/>
        <end position="182"/>
    </location>
</feature>
<dbReference type="InterPro" id="IPR004812">
    <property type="entry name" value="Efflux_drug-R_Bcr/CmlA"/>
</dbReference>
<comment type="subcellular location">
    <subcellularLocation>
        <location evidence="8">Cell inner membrane</location>
        <topology evidence="8">Multi-pass membrane protein</topology>
    </subcellularLocation>
    <subcellularLocation>
        <location evidence="1">Cell membrane</location>
        <topology evidence="1">Multi-pass membrane protein</topology>
    </subcellularLocation>
</comment>
<dbReference type="NCBIfam" id="TIGR00710">
    <property type="entry name" value="efflux_Bcr_CflA"/>
    <property type="match status" value="1"/>
</dbReference>
<dbReference type="GO" id="GO:0005886">
    <property type="term" value="C:plasma membrane"/>
    <property type="evidence" value="ECO:0007669"/>
    <property type="project" value="UniProtKB-SubCell"/>
</dbReference>
<dbReference type="CDD" id="cd17320">
    <property type="entry name" value="MFS_MdfA_MDR_like"/>
    <property type="match status" value="1"/>
</dbReference>
<dbReference type="NCBIfam" id="NF008314">
    <property type="entry name" value="PRK11102.1"/>
    <property type="match status" value="1"/>
</dbReference>
<feature type="transmembrane region" description="Helical" evidence="8">
    <location>
        <begin position="51"/>
        <end position="69"/>
    </location>
</feature>
<dbReference type="RefSeq" id="WP_120400972.1">
    <property type="nucleotide sequence ID" value="NZ_RAXV01000001.1"/>
</dbReference>
<dbReference type="Proteomes" id="UP000282388">
    <property type="component" value="Unassembled WGS sequence"/>
</dbReference>
<evidence type="ECO:0000256" key="6">
    <source>
        <dbReference type="ARBA" id="ARBA00022989"/>
    </source>
</evidence>
<dbReference type="PROSITE" id="PS50850">
    <property type="entry name" value="MFS"/>
    <property type="match status" value="1"/>
</dbReference>
<evidence type="ECO:0000256" key="2">
    <source>
        <dbReference type="ARBA" id="ARBA00006236"/>
    </source>
</evidence>
<name>A0A3A8EKE7_9GAMM</name>
<feature type="transmembrane region" description="Helical" evidence="8">
    <location>
        <begin position="78"/>
        <end position="98"/>
    </location>
</feature>
<evidence type="ECO:0000256" key="5">
    <source>
        <dbReference type="ARBA" id="ARBA00022692"/>
    </source>
</evidence>
<feature type="transmembrane region" description="Helical" evidence="8">
    <location>
        <begin position="277"/>
        <end position="298"/>
    </location>
</feature>
<evidence type="ECO:0000259" key="9">
    <source>
        <dbReference type="PROSITE" id="PS50850"/>
    </source>
</evidence>
<dbReference type="OrthoDB" id="9814303at2"/>
<dbReference type="Pfam" id="PF07690">
    <property type="entry name" value="MFS_1"/>
    <property type="match status" value="1"/>
</dbReference>
<feature type="transmembrane region" description="Helical" evidence="8">
    <location>
        <begin position="368"/>
        <end position="388"/>
    </location>
</feature>
<keyword evidence="8" id="KW-0997">Cell inner membrane</keyword>
<dbReference type="InterPro" id="IPR050189">
    <property type="entry name" value="MFS_Efflux_Transporters"/>
</dbReference>
<dbReference type="GO" id="GO:1990961">
    <property type="term" value="P:xenobiotic detoxification by transmembrane export across the plasma membrane"/>
    <property type="evidence" value="ECO:0007669"/>
    <property type="project" value="InterPro"/>
</dbReference>